<proteinExistence type="predicted"/>
<dbReference type="Gene3D" id="1.10.150.240">
    <property type="entry name" value="Putative phosphatase, domain 2"/>
    <property type="match status" value="1"/>
</dbReference>
<dbReference type="AlphaFoldDB" id="A0A0B1S5N7"/>
<dbReference type="Pfam" id="PF00702">
    <property type="entry name" value="Hydrolase"/>
    <property type="match status" value="1"/>
</dbReference>
<feature type="non-terminal residue" evidence="1">
    <location>
        <position position="186"/>
    </location>
</feature>
<reference evidence="1 2" key="1">
    <citation type="submission" date="2014-03" db="EMBL/GenBank/DDBJ databases">
        <title>Draft genome of the hookworm Oesophagostomum dentatum.</title>
        <authorList>
            <person name="Mitreva M."/>
        </authorList>
    </citation>
    <scope>NUCLEOTIDE SEQUENCE [LARGE SCALE GENOMIC DNA]</scope>
    <source>
        <strain evidence="1 2">OD-Hann</strain>
    </source>
</reference>
<dbReference type="Gene3D" id="3.40.50.1000">
    <property type="entry name" value="HAD superfamily/HAD-like"/>
    <property type="match status" value="1"/>
</dbReference>
<dbReference type="PANTHER" id="PTHR18901">
    <property type="entry name" value="2-DEOXYGLUCOSE-6-PHOSPHATE PHOSPHATASE 2"/>
    <property type="match status" value="1"/>
</dbReference>
<dbReference type="PANTHER" id="PTHR18901:SF38">
    <property type="entry name" value="PSEUDOURIDINE-5'-PHOSPHATASE"/>
    <property type="match status" value="1"/>
</dbReference>
<dbReference type="OrthoDB" id="40579at2759"/>
<organism evidence="1 2">
    <name type="scientific">Oesophagostomum dentatum</name>
    <name type="common">Nodular worm</name>
    <dbReference type="NCBI Taxonomy" id="61180"/>
    <lineage>
        <taxon>Eukaryota</taxon>
        <taxon>Metazoa</taxon>
        <taxon>Ecdysozoa</taxon>
        <taxon>Nematoda</taxon>
        <taxon>Chromadorea</taxon>
        <taxon>Rhabditida</taxon>
        <taxon>Rhabditina</taxon>
        <taxon>Rhabditomorpha</taxon>
        <taxon>Strongyloidea</taxon>
        <taxon>Strongylidae</taxon>
        <taxon>Oesophagostomum</taxon>
    </lineage>
</organism>
<dbReference type="InterPro" id="IPR023198">
    <property type="entry name" value="PGP-like_dom2"/>
</dbReference>
<keyword evidence="2" id="KW-1185">Reference proteome</keyword>
<evidence type="ECO:0000313" key="2">
    <source>
        <dbReference type="Proteomes" id="UP000053660"/>
    </source>
</evidence>
<dbReference type="InterPro" id="IPR036412">
    <property type="entry name" value="HAD-like_sf"/>
</dbReference>
<protein>
    <recommendedName>
        <fullName evidence="3">Haloacid dehalogenase-like hydrolase</fullName>
    </recommendedName>
</protein>
<sequence length="186" mass="20934">MLKFCDRDATAGVRLPTRASYRGMVVSTPSITHVIFDYDGLLVDTEPCYTVANQEILSKYGRKFTTELKGGMMGRKPLEAIIWLLEQVGLTGQITPEEYAEYYDIMLAEMFKKCRSLPGAERLVRHFASKGVPMAICSGSCSRSFQWKAESHRDWVDLIPLHVLCGDDDSIKRGKPFPDGFLETAK</sequence>
<evidence type="ECO:0000313" key="1">
    <source>
        <dbReference type="EMBL" id="KHJ78827.1"/>
    </source>
</evidence>
<evidence type="ECO:0008006" key="3">
    <source>
        <dbReference type="Google" id="ProtNLM"/>
    </source>
</evidence>
<dbReference type="InterPro" id="IPR023214">
    <property type="entry name" value="HAD_sf"/>
</dbReference>
<dbReference type="SUPFAM" id="SSF56784">
    <property type="entry name" value="HAD-like"/>
    <property type="match status" value="1"/>
</dbReference>
<gene>
    <name evidence="1" type="ORF">OESDEN_21547</name>
</gene>
<dbReference type="EMBL" id="KN608730">
    <property type="protein sequence ID" value="KHJ78827.1"/>
    <property type="molecule type" value="Genomic_DNA"/>
</dbReference>
<accession>A0A0B1S5N7</accession>
<name>A0A0B1S5N7_OESDE</name>
<dbReference type="Proteomes" id="UP000053660">
    <property type="component" value="Unassembled WGS sequence"/>
</dbReference>
<dbReference type="FunFam" id="1.10.150.240:FF:000001">
    <property type="entry name" value="Haloacid dehalogenase-like hydrolase domain"/>
    <property type="match status" value="1"/>
</dbReference>
<dbReference type="GO" id="GO:0016791">
    <property type="term" value="F:phosphatase activity"/>
    <property type="evidence" value="ECO:0007669"/>
    <property type="project" value="TreeGrafter"/>
</dbReference>